<evidence type="ECO:0000313" key="2">
    <source>
        <dbReference type="Proteomes" id="UP000008216"/>
    </source>
</evidence>
<name>A0A0H2XLL6_ECOK1</name>
<evidence type="ECO:0000313" key="1">
    <source>
        <dbReference type="EMBL" id="ABF67758.1"/>
    </source>
</evidence>
<organism evidence="1 2">
    <name type="scientific">Escherichia coli O1:K1 / APEC</name>
    <dbReference type="NCBI Taxonomy" id="405955"/>
    <lineage>
        <taxon>Bacteria</taxon>
        <taxon>Pseudomonadati</taxon>
        <taxon>Pseudomonadota</taxon>
        <taxon>Gammaproteobacteria</taxon>
        <taxon>Enterobacterales</taxon>
        <taxon>Enterobacteriaceae</taxon>
        <taxon>Escherichia</taxon>
    </lineage>
</organism>
<dbReference type="EMBL" id="DQ517526">
    <property type="protein sequence ID" value="ABF67758.1"/>
    <property type="molecule type" value="Genomic_DNA"/>
</dbReference>
<protein>
    <submittedName>
        <fullName evidence="1">Uncharacterized protein</fullName>
    </submittedName>
</protein>
<accession>A0A0H2XLL6</accession>
<keyword evidence="1" id="KW-0614">Plasmid</keyword>
<sequence>MSNSKQPEYDMAKVQGLFVGYRKFAVDREWLRQQEEQRYRDRQRQFDEWSRKWVTVTRLKETRLWTDGAIRRWLGEPQQQGKYKVFPVEAVLAAEKLNEFQLWLKPRLEKKRAQHHHFLIPFL</sequence>
<reference evidence="1 2" key="1">
    <citation type="journal article" date="2006" name="Antimicrob. Agents Chemother.">
        <title>Complete DNA sequence, comparative genomics, and prevalence of an IncHI2 plasmid occurring among extraintestinal pathogenic Escherichia coli isolates.</title>
        <authorList>
            <person name="Johnson T.J."/>
            <person name="Wannemeuhler Y.M."/>
            <person name="Scaccianoce J.A."/>
            <person name="Johnson S.J."/>
            <person name="Nolan L.K."/>
        </authorList>
    </citation>
    <scope>NUCLEOTIDE SEQUENCE [LARGE SCALE GENOMIC DNA]</scope>
    <source>
        <strain evidence="1">APEC O1</strain>
        <plasmid evidence="2">pAPEC-O1-R</plasmid>
    </source>
</reference>
<dbReference type="KEGG" id="ecv:APECO1_O1R75"/>
<proteinExistence type="predicted"/>
<dbReference type="AlphaFoldDB" id="A0A0H2XLL6"/>
<dbReference type="HOGENOM" id="CLU_2129509_0_0_6"/>
<geneLocation type="plasmid" evidence="1 2">
    <name>pAPEC-O1-R</name>
</geneLocation>
<dbReference type="Proteomes" id="UP000008216">
    <property type="component" value="Plasmid pAPEC-O1-R"/>
</dbReference>
<keyword evidence="2" id="KW-1185">Reference proteome</keyword>
<gene>
    <name evidence="1" type="ORF">APECO1_O1R75</name>
</gene>